<feature type="transmembrane region" description="Helical" evidence="6">
    <location>
        <begin position="164"/>
        <end position="187"/>
    </location>
</feature>
<protein>
    <submittedName>
        <fullName evidence="7">Porin</fullName>
    </submittedName>
</protein>
<organism evidence="7 8">
    <name type="scientific">Actinoplanes nipponensis</name>
    <dbReference type="NCBI Taxonomy" id="135950"/>
    <lineage>
        <taxon>Bacteria</taxon>
        <taxon>Bacillati</taxon>
        <taxon>Actinomycetota</taxon>
        <taxon>Actinomycetes</taxon>
        <taxon>Micromonosporales</taxon>
        <taxon>Micromonosporaceae</taxon>
        <taxon>Actinoplanes</taxon>
    </lineage>
</organism>
<feature type="transmembrane region" description="Helical" evidence="6">
    <location>
        <begin position="407"/>
        <end position="426"/>
    </location>
</feature>
<feature type="transmembrane region" description="Helical" evidence="6">
    <location>
        <begin position="93"/>
        <end position="120"/>
    </location>
</feature>
<reference evidence="7" key="1">
    <citation type="submission" date="2021-01" db="EMBL/GenBank/DDBJ databases">
        <title>Whole genome shotgun sequence of Actinoplanes nipponensis NBRC 14063.</title>
        <authorList>
            <person name="Komaki H."/>
            <person name="Tamura T."/>
        </authorList>
    </citation>
    <scope>NUCLEOTIDE SEQUENCE</scope>
    <source>
        <strain evidence="7">NBRC 14063</strain>
    </source>
</reference>
<feature type="transmembrane region" description="Helical" evidence="6">
    <location>
        <begin position="346"/>
        <end position="365"/>
    </location>
</feature>
<sequence length="476" mass="50537">MSYPVEELQRFGYQQELRRALRFRDLLAYGLIFMVPIAPMAIFGAVFSASGGMVVTAYAIGVVALIFTAFSYSQMVKPFPFSGSVYNYVGRGIGAPVGFIAGWAIMLDYVLVPSLLYLVASVALHASLAAIPILSAVPVWGWLVAFVAANTAINTRGIKVTAKFTWIMLVGELAVLFIVLGIGAWAIATGIGRWTWEPLYNPSTFGVALVLAGTSVAVLSFLGFDGIAMLAEEAKGGSRVIGRAMAGALLVTGLLFIAQTWLAAILTPDPQALIAGGDPDGTAFYTAIAVAAGPWLGTLCAFATAIAWGLPDSMVAQVAISRLLYAMARDKQLPGFLAKVSRKRNVPINAILLVAAVSLGLGLWMNVRDDGISLLSSLVNFGALTAFLLLHLSVIVYHLGRQRSRRWFAHGVMPLIGGTILGFVVWNANVAAQRLGFVWIGLGLLVLIGLYVAGRRPELSGLTPAQHTGTPVREGV</sequence>
<feature type="transmembrane region" description="Helical" evidence="6">
    <location>
        <begin position="26"/>
        <end position="47"/>
    </location>
</feature>
<keyword evidence="5 6" id="KW-0472">Membrane</keyword>
<dbReference type="Gene3D" id="1.20.1740.10">
    <property type="entry name" value="Amino acid/polyamine transporter I"/>
    <property type="match status" value="1"/>
</dbReference>
<accession>A0A919JKY9</accession>
<evidence type="ECO:0000256" key="4">
    <source>
        <dbReference type="ARBA" id="ARBA00022989"/>
    </source>
</evidence>
<dbReference type="PANTHER" id="PTHR42770">
    <property type="entry name" value="AMINO ACID TRANSPORTER-RELATED"/>
    <property type="match status" value="1"/>
</dbReference>
<feature type="transmembrane region" description="Helical" evidence="6">
    <location>
        <begin position="432"/>
        <end position="453"/>
    </location>
</feature>
<gene>
    <name evidence="7" type="ORF">Ani05nite_60150</name>
</gene>
<keyword evidence="4 6" id="KW-1133">Transmembrane helix</keyword>
<dbReference type="EMBL" id="BOMQ01000070">
    <property type="protein sequence ID" value="GIE52481.1"/>
    <property type="molecule type" value="Genomic_DNA"/>
</dbReference>
<evidence type="ECO:0000313" key="7">
    <source>
        <dbReference type="EMBL" id="GIE52481.1"/>
    </source>
</evidence>
<evidence type="ECO:0000256" key="1">
    <source>
        <dbReference type="ARBA" id="ARBA00004651"/>
    </source>
</evidence>
<dbReference type="PANTHER" id="PTHR42770:SF16">
    <property type="entry name" value="AMINO ACID PERMEASE"/>
    <property type="match status" value="1"/>
</dbReference>
<comment type="subcellular location">
    <subcellularLocation>
        <location evidence="1">Cell membrane</location>
        <topology evidence="1">Multi-pass membrane protein</topology>
    </subcellularLocation>
</comment>
<evidence type="ECO:0000256" key="2">
    <source>
        <dbReference type="ARBA" id="ARBA00022475"/>
    </source>
</evidence>
<feature type="transmembrane region" description="Helical" evidence="6">
    <location>
        <begin position="207"/>
        <end position="228"/>
    </location>
</feature>
<feature type="transmembrane region" description="Helical" evidence="6">
    <location>
        <begin position="53"/>
        <end position="72"/>
    </location>
</feature>
<feature type="transmembrane region" description="Helical" evidence="6">
    <location>
        <begin position="377"/>
        <end position="400"/>
    </location>
</feature>
<dbReference type="RefSeq" id="WP_203773969.1">
    <property type="nucleotide sequence ID" value="NZ_BAAAYJ010000060.1"/>
</dbReference>
<comment type="caution">
    <text evidence="7">The sequence shown here is derived from an EMBL/GenBank/DDBJ whole genome shotgun (WGS) entry which is preliminary data.</text>
</comment>
<dbReference type="InterPro" id="IPR002293">
    <property type="entry name" value="AA/rel_permease1"/>
</dbReference>
<dbReference type="GO" id="GO:0005886">
    <property type="term" value="C:plasma membrane"/>
    <property type="evidence" value="ECO:0007669"/>
    <property type="project" value="UniProtKB-SubCell"/>
</dbReference>
<keyword evidence="3 6" id="KW-0812">Transmembrane</keyword>
<dbReference type="GO" id="GO:0022857">
    <property type="term" value="F:transmembrane transporter activity"/>
    <property type="evidence" value="ECO:0007669"/>
    <property type="project" value="InterPro"/>
</dbReference>
<dbReference type="InterPro" id="IPR050367">
    <property type="entry name" value="APC_superfamily"/>
</dbReference>
<evidence type="ECO:0000313" key="8">
    <source>
        <dbReference type="Proteomes" id="UP000647172"/>
    </source>
</evidence>
<keyword evidence="8" id="KW-1185">Reference proteome</keyword>
<evidence type="ECO:0000256" key="3">
    <source>
        <dbReference type="ARBA" id="ARBA00022692"/>
    </source>
</evidence>
<feature type="transmembrane region" description="Helical" evidence="6">
    <location>
        <begin position="240"/>
        <end position="264"/>
    </location>
</feature>
<dbReference type="Pfam" id="PF13520">
    <property type="entry name" value="AA_permease_2"/>
    <property type="match status" value="1"/>
</dbReference>
<dbReference type="Proteomes" id="UP000647172">
    <property type="component" value="Unassembled WGS sequence"/>
</dbReference>
<feature type="transmembrane region" description="Helical" evidence="6">
    <location>
        <begin position="284"/>
        <end position="310"/>
    </location>
</feature>
<evidence type="ECO:0000256" key="5">
    <source>
        <dbReference type="ARBA" id="ARBA00023136"/>
    </source>
</evidence>
<dbReference type="AlphaFoldDB" id="A0A919JKY9"/>
<proteinExistence type="predicted"/>
<name>A0A919JKY9_9ACTN</name>
<evidence type="ECO:0000256" key="6">
    <source>
        <dbReference type="SAM" id="Phobius"/>
    </source>
</evidence>
<dbReference type="PIRSF" id="PIRSF006060">
    <property type="entry name" value="AA_transporter"/>
    <property type="match status" value="1"/>
</dbReference>
<feature type="transmembrane region" description="Helical" evidence="6">
    <location>
        <begin position="126"/>
        <end position="152"/>
    </location>
</feature>
<keyword evidence="2" id="KW-1003">Cell membrane</keyword>